<dbReference type="Gene3D" id="3.90.1150.10">
    <property type="entry name" value="Aspartate Aminotransferase, domain 1"/>
    <property type="match status" value="1"/>
</dbReference>
<feature type="binding site" evidence="10">
    <location>
        <position position="56"/>
    </location>
    <ligand>
        <name>substrate</name>
    </ligand>
</feature>
<feature type="modified residue" description="N6-(pyridoxal phosphate)lysine" evidence="10">
    <location>
        <position position="279"/>
    </location>
</feature>
<accession>Q3B174</accession>
<evidence type="ECO:0000313" key="12">
    <source>
        <dbReference type="Proteomes" id="UP000002709"/>
    </source>
</evidence>
<dbReference type="GO" id="GO:0009102">
    <property type="term" value="P:biotin biosynthetic process"/>
    <property type="evidence" value="ECO:0007669"/>
    <property type="project" value="UniProtKB-UniRule"/>
</dbReference>
<evidence type="ECO:0000256" key="6">
    <source>
        <dbReference type="ARBA" id="ARBA00022756"/>
    </source>
</evidence>
<dbReference type="RefSeq" id="WP_011358777.1">
    <property type="nucleotide sequence ID" value="NC_007512.1"/>
</dbReference>
<dbReference type="PANTHER" id="PTHR42684:SF17">
    <property type="entry name" value="ADENOSYLMETHIONINE-8-AMINO-7-OXONONANOATE AMINOTRANSFERASE"/>
    <property type="match status" value="1"/>
</dbReference>
<dbReference type="InterPro" id="IPR015424">
    <property type="entry name" value="PyrdxlP-dep_Trfase"/>
</dbReference>
<keyword evidence="5 10" id="KW-0949">S-adenosyl-L-methionine</keyword>
<keyword evidence="6 10" id="KW-0093">Biotin biosynthesis</keyword>
<dbReference type="eggNOG" id="COG0161">
    <property type="taxonomic scope" value="Bacteria"/>
</dbReference>
<evidence type="ECO:0000256" key="3">
    <source>
        <dbReference type="ARBA" id="ARBA00022576"/>
    </source>
</evidence>
<organism evidence="11 12">
    <name type="scientific">Chlorobium luteolum (strain DSM 273 / BCRC 81028 / 2530)</name>
    <name type="common">Pelodictyon luteolum</name>
    <dbReference type="NCBI Taxonomy" id="319225"/>
    <lineage>
        <taxon>Bacteria</taxon>
        <taxon>Pseudomonadati</taxon>
        <taxon>Chlorobiota</taxon>
        <taxon>Chlorobiia</taxon>
        <taxon>Chlorobiales</taxon>
        <taxon>Chlorobiaceae</taxon>
        <taxon>Chlorobium/Pelodictyon group</taxon>
        <taxon>Pelodictyon</taxon>
    </lineage>
</organism>
<dbReference type="InterPro" id="IPR015421">
    <property type="entry name" value="PyrdxlP-dep_Trfase_major"/>
</dbReference>
<feature type="site" description="Participates in the substrate recognition with KAPA and in a stacking interaction with the adenine ring of SAM" evidence="10">
    <location>
        <position position="21"/>
    </location>
</feature>
<keyword evidence="4 10" id="KW-0808">Transferase</keyword>
<dbReference type="PIRSF" id="PIRSF000521">
    <property type="entry name" value="Transaminase_4ab_Lys_Orn"/>
    <property type="match status" value="1"/>
</dbReference>
<reference evidence="12" key="1">
    <citation type="submission" date="2005-08" db="EMBL/GenBank/DDBJ databases">
        <title>Complete sequence of Pelodictyon luteolum DSM 273.</title>
        <authorList>
            <consortium name="US DOE Joint Genome Institute"/>
            <person name="Copeland A."/>
            <person name="Lucas S."/>
            <person name="Lapidus A."/>
            <person name="Barry K."/>
            <person name="Detter J.C."/>
            <person name="Glavina T."/>
            <person name="Hammon N."/>
            <person name="Israni S."/>
            <person name="Pitluck S."/>
            <person name="Bryant D."/>
            <person name="Schmutz J."/>
            <person name="Larimer F."/>
            <person name="Land M."/>
            <person name="Kyrpides N."/>
            <person name="Ivanova N."/>
            <person name="Richardson P."/>
        </authorList>
    </citation>
    <scope>NUCLEOTIDE SEQUENCE [LARGE SCALE GENOMIC DNA]</scope>
    <source>
        <strain evidence="12">DSM 273 / BCRC 81028 / 2530</strain>
    </source>
</reference>
<comment type="similarity">
    <text evidence="10">Belongs to the class-III pyridoxal-phosphate-dependent aminotransferase family. BioA subfamily.</text>
</comment>
<dbReference type="UniPathway" id="UPA00078">
    <property type="reaction ID" value="UER00160"/>
</dbReference>
<protein>
    <recommendedName>
        <fullName evidence="10">Adenosylmethionine-8-amino-7-oxononanoate aminotransferase</fullName>
        <ecNumber evidence="10">2.6.1.62</ecNumber>
    </recommendedName>
    <alternativeName>
        <fullName evidence="10">7,8-diamino-pelargonic acid aminotransferase</fullName>
        <shortName evidence="10">DAPA AT</shortName>
        <shortName evidence="10">DAPA aminotransferase</shortName>
    </alternativeName>
    <alternativeName>
        <fullName evidence="10">7,8-diaminononanoate synthase</fullName>
        <shortName evidence="10">DANS</shortName>
    </alternativeName>
    <alternativeName>
        <fullName evidence="10">Diaminopelargonic acid synthase</fullName>
    </alternativeName>
</protein>
<feature type="binding site" evidence="10">
    <location>
        <position position="396"/>
    </location>
    <ligand>
        <name>substrate</name>
    </ligand>
</feature>
<feature type="binding site" evidence="10">
    <location>
        <begin position="116"/>
        <end position="117"/>
    </location>
    <ligand>
        <name>pyridoxal 5'-phosphate</name>
        <dbReference type="ChEBI" id="CHEBI:597326"/>
    </ligand>
</feature>
<keyword evidence="7 10" id="KW-0663">Pyridoxal phosphate</keyword>
<proteinExistence type="inferred from homology"/>
<dbReference type="GO" id="GO:0030170">
    <property type="term" value="F:pyridoxal phosphate binding"/>
    <property type="evidence" value="ECO:0007669"/>
    <property type="project" value="UniProtKB-UniRule"/>
</dbReference>
<evidence type="ECO:0000313" key="11">
    <source>
        <dbReference type="EMBL" id="ABB24907.1"/>
    </source>
</evidence>
<comment type="subcellular location">
    <subcellularLocation>
        <location evidence="10">Cytoplasm</location>
    </subcellularLocation>
</comment>
<dbReference type="NCBIfam" id="TIGR00508">
    <property type="entry name" value="bioA"/>
    <property type="match status" value="1"/>
</dbReference>
<dbReference type="GO" id="GO:0004015">
    <property type="term" value="F:adenosylmethionine-8-amino-7-oxononanoate transaminase activity"/>
    <property type="evidence" value="ECO:0007669"/>
    <property type="project" value="UniProtKB-UniRule"/>
</dbReference>
<dbReference type="EMBL" id="CP000096">
    <property type="protein sequence ID" value="ABB24907.1"/>
    <property type="molecule type" value="Genomic_DNA"/>
</dbReference>
<feature type="binding site" evidence="10">
    <location>
        <position position="312"/>
    </location>
    <ligand>
        <name>substrate</name>
    </ligand>
</feature>
<evidence type="ECO:0000256" key="7">
    <source>
        <dbReference type="ARBA" id="ARBA00022898"/>
    </source>
</evidence>
<dbReference type="STRING" id="319225.Plut_2065"/>
<evidence type="ECO:0000256" key="9">
    <source>
        <dbReference type="ARBA" id="ARBA00048449"/>
    </source>
</evidence>
<evidence type="ECO:0000256" key="5">
    <source>
        <dbReference type="ARBA" id="ARBA00022691"/>
    </source>
</evidence>
<dbReference type="HAMAP" id="MF_00834">
    <property type="entry name" value="BioA"/>
    <property type="match status" value="1"/>
</dbReference>
<dbReference type="OrthoDB" id="9807885at2"/>
<feature type="binding site" evidence="10">
    <location>
        <position position="149"/>
    </location>
    <ligand>
        <name>substrate</name>
    </ligand>
</feature>
<gene>
    <name evidence="10" type="primary">bioA</name>
    <name evidence="11" type="ordered locus">Plut_2065</name>
</gene>
<comment type="subunit">
    <text evidence="10">Homodimer.</text>
</comment>
<dbReference type="InterPro" id="IPR049704">
    <property type="entry name" value="Aminotrans_3_PPA_site"/>
</dbReference>
<feature type="binding site" evidence="10">
    <location>
        <begin position="313"/>
        <end position="314"/>
    </location>
    <ligand>
        <name>pyridoxal 5'-phosphate</name>
        <dbReference type="ChEBI" id="CHEBI:597326"/>
    </ligand>
</feature>
<dbReference type="PANTHER" id="PTHR42684">
    <property type="entry name" value="ADENOSYLMETHIONINE-8-AMINO-7-OXONONANOATE AMINOTRANSFERASE"/>
    <property type="match status" value="1"/>
</dbReference>
<dbReference type="PROSITE" id="PS00600">
    <property type="entry name" value="AA_TRANSFER_CLASS_3"/>
    <property type="match status" value="1"/>
</dbReference>
<dbReference type="GO" id="GO:0005737">
    <property type="term" value="C:cytoplasm"/>
    <property type="evidence" value="ECO:0007669"/>
    <property type="project" value="UniProtKB-SubCell"/>
</dbReference>
<dbReference type="Gene3D" id="3.40.640.10">
    <property type="entry name" value="Type I PLP-dependent aspartate aminotransferase-like (Major domain)"/>
    <property type="match status" value="1"/>
</dbReference>
<dbReference type="KEGG" id="plt:Plut_2065"/>
<keyword evidence="10" id="KW-0963">Cytoplasm</keyword>
<feature type="binding site" evidence="10">
    <location>
        <position position="279"/>
    </location>
    <ligand>
        <name>substrate</name>
    </ligand>
</feature>
<sequence>MLQDSSPVDTAFDRLHLWHPYTSMADPLPVYPVRSASGVRIELADGAQLIDGMSSWWAAIHGYRHPVLDEAVRRQLDRMSHVMFGGLTHEPAVELARLLVEITPPGLQKVFFSDSGSVAVEVALKMAVQYWEALGRPGKKRMLALRGGYHGDTFGAMSVCDPVTGMHGLFRGAMQEQLFAELPDCPFEAGCTDSVMADIRSKLEEHHGELAAVILEPVVQGAGGMRFYSPHCLRRLRDLCLQYDVLLIFDEIATGFGRTGKMFALEHAGVEPDIMCVGKALTGGYMTLAATLTTDAVAMAISSGEPGLFMHGPTFMANPLACAVGLASIRLLCSQPWQQSVKRIGAGLLSGLEACMEHDGVADVRVLGAIGVVELKRPVDMATIQREFVRRGVWVRPFGRLVYLMPPFIIDDPDLAVLCRAVREVTA</sequence>
<dbReference type="NCBIfam" id="NF005940">
    <property type="entry name" value="PRK07986.1"/>
    <property type="match status" value="1"/>
</dbReference>
<comment type="function">
    <text evidence="10">Catalyzes the transfer of the alpha-amino group from S-adenosyl-L-methionine (SAM) to 7-keto-8-aminopelargonic acid (KAPA) to form 7,8-diaminopelargonic acid (DAPA). It is the only aminotransferase known to utilize SAM as an amino donor.</text>
</comment>
<dbReference type="GO" id="GO:0015995">
    <property type="term" value="P:chlorophyll biosynthetic process"/>
    <property type="evidence" value="ECO:0007669"/>
    <property type="project" value="UniProtKB-KW"/>
</dbReference>
<comment type="cofactor">
    <cofactor evidence="1 10">
        <name>pyridoxal 5'-phosphate</name>
        <dbReference type="ChEBI" id="CHEBI:597326"/>
    </cofactor>
</comment>
<evidence type="ECO:0000256" key="4">
    <source>
        <dbReference type="ARBA" id="ARBA00022679"/>
    </source>
</evidence>
<dbReference type="AlphaFoldDB" id="Q3B174"/>
<evidence type="ECO:0000256" key="10">
    <source>
        <dbReference type="HAMAP-Rule" id="MF_00834"/>
    </source>
</evidence>
<dbReference type="Proteomes" id="UP000002709">
    <property type="component" value="Chromosome"/>
</dbReference>
<dbReference type="NCBIfam" id="NF004624">
    <property type="entry name" value="PRK05964.1"/>
    <property type="match status" value="1"/>
</dbReference>
<dbReference type="EC" id="2.6.1.62" evidence="10"/>
<dbReference type="SUPFAM" id="SSF53383">
    <property type="entry name" value="PLP-dependent transferases"/>
    <property type="match status" value="1"/>
</dbReference>
<dbReference type="InterPro" id="IPR015422">
    <property type="entry name" value="PyrdxlP-dep_Trfase_small"/>
</dbReference>
<dbReference type="Pfam" id="PF00202">
    <property type="entry name" value="Aminotran_3"/>
    <property type="match status" value="1"/>
</dbReference>
<dbReference type="FunFam" id="3.40.640.10:FF:000041">
    <property type="entry name" value="Adenosylmethionine-8-amino-7-oxononanoate aminotransferase"/>
    <property type="match status" value="1"/>
</dbReference>
<keyword evidence="3 10" id="KW-0032">Aminotransferase</keyword>
<feature type="binding site" evidence="10">
    <location>
        <position position="250"/>
    </location>
    <ligand>
        <name>pyridoxal 5'-phosphate</name>
        <dbReference type="ChEBI" id="CHEBI:597326"/>
    </ligand>
</feature>
<keyword evidence="12" id="KW-1185">Reference proteome</keyword>
<dbReference type="InterPro" id="IPR005815">
    <property type="entry name" value="BioA"/>
</dbReference>
<name>Q3B174_CHLL3</name>
<evidence type="ECO:0000256" key="8">
    <source>
        <dbReference type="ARBA" id="ARBA00023171"/>
    </source>
</evidence>
<dbReference type="HOGENOM" id="CLU_016922_4_3_10"/>
<dbReference type="InterPro" id="IPR005814">
    <property type="entry name" value="Aminotrans_3"/>
</dbReference>
<comment type="pathway">
    <text evidence="2 10">Cofactor biosynthesis; biotin biosynthesis; 7,8-diaminononanoate from 8-amino-7-oxononanoate (SAM route): step 1/1.</text>
</comment>
<comment type="catalytic activity">
    <reaction evidence="9 10">
        <text>(8S)-8-amino-7-oxononanoate + S-adenosyl-L-methionine = S-adenosyl-4-methylsulfanyl-2-oxobutanoate + (7R,8S)-7,8-diammoniononanoate</text>
        <dbReference type="Rhea" id="RHEA:16861"/>
        <dbReference type="ChEBI" id="CHEBI:16490"/>
        <dbReference type="ChEBI" id="CHEBI:59789"/>
        <dbReference type="ChEBI" id="CHEBI:149468"/>
        <dbReference type="ChEBI" id="CHEBI:149469"/>
        <dbReference type="EC" id="2.6.1.62"/>
    </reaction>
</comment>
<evidence type="ECO:0000256" key="2">
    <source>
        <dbReference type="ARBA" id="ARBA00005063"/>
    </source>
</evidence>
<dbReference type="CDD" id="cd00610">
    <property type="entry name" value="OAT_like"/>
    <property type="match status" value="1"/>
</dbReference>
<keyword evidence="8" id="KW-0149">Chlorophyll biosynthesis</keyword>
<evidence type="ECO:0000256" key="1">
    <source>
        <dbReference type="ARBA" id="ARBA00001933"/>
    </source>
</evidence>